<name>A0A8K0L091_9PEZI</name>
<keyword evidence="3" id="KW-1185">Reference proteome</keyword>
<proteinExistence type="predicted"/>
<evidence type="ECO:0000313" key="3">
    <source>
        <dbReference type="Proteomes" id="UP000809789"/>
    </source>
</evidence>
<comment type="caution">
    <text evidence="2">The sequence shown here is derived from an EMBL/GenBank/DDBJ whole genome shotgun (WGS) entry which is preliminary data.</text>
</comment>
<accession>A0A8K0L091</accession>
<reference evidence="2" key="1">
    <citation type="submission" date="2021-07" db="EMBL/GenBank/DDBJ databases">
        <title>Elsinoe batatas strain:CRI-CJ2 Genome sequencing and assembly.</title>
        <authorList>
            <person name="Huang L."/>
        </authorList>
    </citation>
    <scope>NUCLEOTIDE SEQUENCE</scope>
    <source>
        <strain evidence="2">CRI-CJ2</strain>
    </source>
</reference>
<dbReference type="AlphaFoldDB" id="A0A8K0L091"/>
<dbReference type="Proteomes" id="UP000809789">
    <property type="component" value="Unassembled WGS sequence"/>
</dbReference>
<sequence length="160" mass="17775">MTTPNTFNTPSGKARSLTIQTSSDRIVYAKTHQPNIILPIDGGCFGSVTERRRGQRRRAPLSVDTHNSTSSPSIPLSPLRVKSRYNQKTPTRMTLPTPRRPPTKRTPSDNLLTFKGMDQEFTPPAAATWSARVRILMAQRDADFEEVGTPATLHSRSICT</sequence>
<protein>
    <submittedName>
        <fullName evidence="2">Uncharacterized protein</fullName>
    </submittedName>
</protein>
<feature type="region of interest" description="Disordered" evidence="1">
    <location>
        <begin position="52"/>
        <end position="115"/>
    </location>
</feature>
<organism evidence="2 3">
    <name type="scientific">Elsinoe batatas</name>
    <dbReference type="NCBI Taxonomy" id="2601811"/>
    <lineage>
        <taxon>Eukaryota</taxon>
        <taxon>Fungi</taxon>
        <taxon>Dikarya</taxon>
        <taxon>Ascomycota</taxon>
        <taxon>Pezizomycotina</taxon>
        <taxon>Dothideomycetes</taxon>
        <taxon>Dothideomycetidae</taxon>
        <taxon>Myriangiales</taxon>
        <taxon>Elsinoaceae</taxon>
        <taxon>Elsinoe</taxon>
    </lineage>
</organism>
<evidence type="ECO:0000313" key="2">
    <source>
        <dbReference type="EMBL" id="KAG8625105.1"/>
    </source>
</evidence>
<dbReference type="EMBL" id="JAESVG020000008">
    <property type="protein sequence ID" value="KAG8625105.1"/>
    <property type="molecule type" value="Genomic_DNA"/>
</dbReference>
<gene>
    <name evidence="2" type="ORF">KVT40_006856</name>
</gene>
<evidence type="ECO:0000256" key="1">
    <source>
        <dbReference type="SAM" id="MobiDB-lite"/>
    </source>
</evidence>
<dbReference type="OrthoDB" id="3903545at2759"/>
<feature type="compositionally biased region" description="Low complexity" evidence="1">
    <location>
        <begin position="68"/>
        <end position="79"/>
    </location>
</feature>